<keyword evidence="1" id="KW-1133">Transmembrane helix</keyword>
<proteinExistence type="predicted"/>
<sequence length="194" mass="21450">MEILPKKLNELESHILKTAGGTPPEIASTCDSRRLSSEDFEQRCNFLENLLKAEEASSSRKNSSELRDRIAALKTTFLLNNGKFSASNADDSQSVCSDCCTQASLKDAAVESGTLVSDLDNFTEKQAIIGIGDEEEEEEKEKKRTGVVMKNYLAVFTCGLIVGAGLVLKFVDSREFFFFFPFLSDQQVLLSRPT</sequence>
<dbReference type="InterPro" id="IPR056029">
    <property type="entry name" value="DUF7610"/>
</dbReference>
<evidence type="ECO:0000256" key="1">
    <source>
        <dbReference type="SAM" id="Phobius"/>
    </source>
</evidence>
<comment type="caution">
    <text evidence="3">The sequence shown here is derived from an EMBL/GenBank/DDBJ whole genome shotgun (WGS) entry which is preliminary data.</text>
</comment>
<organism evidence="3 4">
    <name type="scientific">Genlisea aurea</name>
    <dbReference type="NCBI Taxonomy" id="192259"/>
    <lineage>
        <taxon>Eukaryota</taxon>
        <taxon>Viridiplantae</taxon>
        <taxon>Streptophyta</taxon>
        <taxon>Embryophyta</taxon>
        <taxon>Tracheophyta</taxon>
        <taxon>Spermatophyta</taxon>
        <taxon>Magnoliopsida</taxon>
        <taxon>eudicotyledons</taxon>
        <taxon>Gunneridae</taxon>
        <taxon>Pentapetalae</taxon>
        <taxon>asterids</taxon>
        <taxon>lamiids</taxon>
        <taxon>Lamiales</taxon>
        <taxon>Lentibulariaceae</taxon>
        <taxon>Genlisea</taxon>
    </lineage>
</organism>
<reference evidence="3 4" key="1">
    <citation type="journal article" date="2013" name="BMC Genomics">
        <title>The miniature genome of a carnivorous plant Genlisea aurea contains a low number of genes and short non-coding sequences.</title>
        <authorList>
            <person name="Leushkin E.V."/>
            <person name="Sutormin R.A."/>
            <person name="Nabieva E.R."/>
            <person name="Penin A.A."/>
            <person name="Kondrashov A.S."/>
            <person name="Logacheva M.D."/>
        </authorList>
    </citation>
    <scope>NUCLEOTIDE SEQUENCE [LARGE SCALE GENOMIC DNA]</scope>
</reference>
<keyword evidence="1" id="KW-0812">Transmembrane</keyword>
<feature type="domain" description="DUF7610" evidence="2">
    <location>
        <begin position="4"/>
        <end position="80"/>
    </location>
</feature>
<evidence type="ECO:0000313" key="3">
    <source>
        <dbReference type="EMBL" id="EPS67495.1"/>
    </source>
</evidence>
<dbReference type="EMBL" id="AUSU01003086">
    <property type="protein sequence ID" value="EPS67495.1"/>
    <property type="molecule type" value="Genomic_DNA"/>
</dbReference>
<dbReference type="Proteomes" id="UP000015453">
    <property type="component" value="Unassembled WGS sequence"/>
</dbReference>
<accession>S8CL80</accession>
<name>S8CL80_9LAMI</name>
<gene>
    <name evidence="3" type="ORF">M569_07281</name>
</gene>
<protein>
    <recommendedName>
        <fullName evidence="2">DUF7610 domain-containing protein</fullName>
    </recommendedName>
</protein>
<dbReference type="OrthoDB" id="1937541at2759"/>
<keyword evidence="4" id="KW-1185">Reference proteome</keyword>
<dbReference type="Pfam" id="PF24583">
    <property type="entry name" value="DUF7610"/>
    <property type="match status" value="1"/>
</dbReference>
<evidence type="ECO:0000313" key="4">
    <source>
        <dbReference type="Proteomes" id="UP000015453"/>
    </source>
</evidence>
<evidence type="ECO:0000259" key="2">
    <source>
        <dbReference type="Pfam" id="PF24583"/>
    </source>
</evidence>
<feature type="transmembrane region" description="Helical" evidence="1">
    <location>
        <begin position="152"/>
        <end position="171"/>
    </location>
</feature>
<dbReference type="AlphaFoldDB" id="S8CL80"/>
<keyword evidence="1" id="KW-0472">Membrane</keyword>